<dbReference type="Pfam" id="PF01300">
    <property type="entry name" value="Sua5_yciO_yrdC"/>
    <property type="match status" value="1"/>
</dbReference>
<comment type="similarity">
    <text evidence="2">Belongs to the SUA5 family.</text>
</comment>
<evidence type="ECO:0000256" key="7">
    <source>
        <dbReference type="ARBA" id="ARBA00022695"/>
    </source>
</evidence>
<dbReference type="EC" id="2.7.7.87" evidence="3"/>
<evidence type="ECO:0000313" key="14">
    <source>
        <dbReference type="Proteomes" id="UP000276568"/>
    </source>
</evidence>
<dbReference type="GO" id="GO:0005524">
    <property type="term" value="F:ATP binding"/>
    <property type="evidence" value="ECO:0007669"/>
    <property type="project" value="UniProtKB-KW"/>
</dbReference>
<dbReference type="PANTHER" id="PTHR17490:SF16">
    <property type="entry name" value="THREONYLCARBAMOYL-AMP SYNTHASE"/>
    <property type="match status" value="1"/>
</dbReference>
<evidence type="ECO:0000256" key="11">
    <source>
        <dbReference type="ARBA" id="ARBA00048366"/>
    </source>
</evidence>
<organism evidence="13 14">
    <name type="scientific">Absicoccus porci</name>
    <dbReference type="NCBI Taxonomy" id="2486576"/>
    <lineage>
        <taxon>Bacteria</taxon>
        <taxon>Bacillati</taxon>
        <taxon>Bacillota</taxon>
        <taxon>Erysipelotrichia</taxon>
        <taxon>Erysipelotrichales</taxon>
        <taxon>Erysipelotrichaceae</taxon>
        <taxon>Absicoccus</taxon>
    </lineage>
</organism>
<evidence type="ECO:0000256" key="3">
    <source>
        <dbReference type="ARBA" id="ARBA00012584"/>
    </source>
</evidence>
<evidence type="ECO:0000256" key="2">
    <source>
        <dbReference type="ARBA" id="ARBA00007663"/>
    </source>
</evidence>
<dbReference type="GO" id="GO:0003725">
    <property type="term" value="F:double-stranded RNA binding"/>
    <property type="evidence" value="ECO:0007669"/>
    <property type="project" value="InterPro"/>
</dbReference>
<keyword evidence="4" id="KW-0963">Cytoplasm</keyword>
<dbReference type="GO" id="GO:0008033">
    <property type="term" value="P:tRNA processing"/>
    <property type="evidence" value="ECO:0007669"/>
    <property type="project" value="UniProtKB-KW"/>
</dbReference>
<dbReference type="SUPFAM" id="SSF55821">
    <property type="entry name" value="YrdC/RibB"/>
    <property type="match status" value="1"/>
</dbReference>
<evidence type="ECO:0000256" key="10">
    <source>
        <dbReference type="ARBA" id="ARBA00029774"/>
    </source>
</evidence>
<feature type="domain" description="YrdC-like" evidence="12">
    <location>
        <begin position="6"/>
        <end position="189"/>
    </location>
</feature>
<dbReference type="AlphaFoldDB" id="A0A3N0I1B6"/>
<dbReference type="OrthoDB" id="9814580at2"/>
<evidence type="ECO:0000259" key="12">
    <source>
        <dbReference type="PROSITE" id="PS51163"/>
    </source>
</evidence>
<comment type="catalytic activity">
    <reaction evidence="11">
        <text>L-threonine + hydrogencarbonate + ATP = L-threonylcarbamoyladenylate + diphosphate + H2O</text>
        <dbReference type="Rhea" id="RHEA:36407"/>
        <dbReference type="ChEBI" id="CHEBI:15377"/>
        <dbReference type="ChEBI" id="CHEBI:17544"/>
        <dbReference type="ChEBI" id="CHEBI:30616"/>
        <dbReference type="ChEBI" id="CHEBI:33019"/>
        <dbReference type="ChEBI" id="CHEBI:57926"/>
        <dbReference type="ChEBI" id="CHEBI:73682"/>
        <dbReference type="EC" id="2.7.7.87"/>
    </reaction>
</comment>
<sequence>MKIYTQKDAQKVANAFLAHDVLAIPTDTVYGVGVVYGDLNDLSRLKHAKHRPETKPIPMMVASASQMKQIAKVDARTEKIIDAFLPGPLTLILPLREDVSKEYTNGKDTVAVRIPDAPFILNVIQRLNKPLLVSSANISGRPAAITFDQAKENLPNIDGIVQGQCQQGMASTIVDCTKEQLAILREGPISLSELENVISD</sequence>
<dbReference type="GO" id="GO:0006450">
    <property type="term" value="P:regulation of translational fidelity"/>
    <property type="evidence" value="ECO:0007669"/>
    <property type="project" value="TreeGrafter"/>
</dbReference>
<reference evidence="13 14" key="1">
    <citation type="submission" date="2018-11" db="EMBL/GenBank/DDBJ databases">
        <title>Clostridium sp. nov., a member of the family Erysipelotrichaceae isolated from pig faeces.</title>
        <authorList>
            <person name="Chang Y.-H."/>
        </authorList>
    </citation>
    <scope>NUCLEOTIDE SEQUENCE [LARGE SCALE GENOMIC DNA]</scope>
    <source>
        <strain evidence="13 14">YH-panp20</strain>
    </source>
</reference>
<comment type="caution">
    <text evidence="13">The sequence shown here is derived from an EMBL/GenBank/DDBJ whole genome shotgun (WGS) entry which is preliminary data.</text>
</comment>
<keyword evidence="7" id="KW-0548">Nucleotidyltransferase</keyword>
<dbReference type="GO" id="GO:0061710">
    <property type="term" value="F:L-threonylcarbamoyladenylate synthase"/>
    <property type="evidence" value="ECO:0007669"/>
    <property type="project" value="UniProtKB-EC"/>
</dbReference>
<comment type="subcellular location">
    <subcellularLocation>
        <location evidence="1">Cytoplasm</location>
    </subcellularLocation>
</comment>
<evidence type="ECO:0000256" key="4">
    <source>
        <dbReference type="ARBA" id="ARBA00022490"/>
    </source>
</evidence>
<keyword evidence="5" id="KW-0808">Transferase</keyword>
<dbReference type="Gene3D" id="3.90.870.10">
    <property type="entry name" value="DHBP synthase"/>
    <property type="match status" value="1"/>
</dbReference>
<proteinExistence type="inferred from homology"/>
<evidence type="ECO:0000256" key="5">
    <source>
        <dbReference type="ARBA" id="ARBA00022679"/>
    </source>
</evidence>
<dbReference type="PROSITE" id="PS51163">
    <property type="entry name" value="YRDC"/>
    <property type="match status" value="1"/>
</dbReference>
<dbReference type="NCBIfam" id="TIGR00057">
    <property type="entry name" value="L-threonylcarbamoyladenylate synthase"/>
    <property type="match status" value="1"/>
</dbReference>
<evidence type="ECO:0000256" key="6">
    <source>
        <dbReference type="ARBA" id="ARBA00022694"/>
    </source>
</evidence>
<dbReference type="InterPro" id="IPR017945">
    <property type="entry name" value="DHBP_synth_RibB-like_a/b_dom"/>
</dbReference>
<dbReference type="InterPro" id="IPR006070">
    <property type="entry name" value="Sua5-like_dom"/>
</dbReference>
<dbReference type="GO" id="GO:0000049">
    <property type="term" value="F:tRNA binding"/>
    <property type="evidence" value="ECO:0007669"/>
    <property type="project" value="TreeGrafter"/>
</dbReference>
<name>A0A3N0I1B6_9FIRM</name>
<evidence type="ECO:0000313" key="13">
    <source>
        <dbReference type="EMBL" id="RNM30142.1"/>
    </source>
</evidence>
<dbReference type="Proteomes" id="UP000276568">
    <property type="component" value="Unassembled WGS sequence"/>
</dbReference>
<evidence type="ECO:0000256" key="1">
    <source>
        <dbReference type="ARBA" id="ARBA00004496"/>
    </source>
</evidence>
<dbReference type="PANTHER" id="PTHR17490">
    <property type="entry name" value="SUA5"/>
    <property type="match status" value="1"/>
</dbReference>
<dbReference type="InterPro" id="IPR050156">
    <property type="entry name" value="TC-AMP_synthase_SUA5"/>
</dbReference>
<evidence type="ECO:0000256" key="9">
    <source>
        <dbReference type="ARBA" id="ARBA00022840"/>
    </source>
</evidence>
<keyword evidence="6" id="KW-0819">tRNA processing</keyword>
<keyword evidence="14" id="KW-1185">Reference proteome</keyword>
<evidence type="ECO:0000256" key="8">
    <source>
        <dbReference type="ARBA" id="ARBA00022741"/>
    </source>
</evidence>
<keyword evidence="8" id="KW-0547">Nucleotide-binding</keyword>
<dbReference type="EMBL" id="RJQC01000002">
    <property type="protein sequence ID" value="RNM30142.1"/>
    <property type="molecule type" value="Genomic_DNA"/>
</dbReference>
<dbReference type="GO" id="GO:0005737">
    <property type="term" value="C:cytoplasm"/>
    <property type="evidence" value="ECO:0007669"/>
    <property type="project" value="UniProtKB-SubCell"/>
</dbReference>
<keyword evidence="9" id="KW-0067">ATP-binding</keyword>
<dbReference type="RefSeq" id="WP_128520071.1">
    <property type="nucleotide sequence ID" value="NZ_CAUWBR010000004.1"/>
</dbReference>
<protein>
    <recommendedName>
        <fullName evidence="10">L-threonylcarbamoyladenylate synthase</fullName>
        <ecNumber evidence="3">2.7.7.87</ecNumber>
    </recommendedName>
    <alternativeName>
        <fullName evidence="10">L-threonylcarbamoyladenylate synthase</fullName>
    </alternativeName>
</protein>
<gene>
    <name evidence="13" type="ORF">EDX97_04900</name>
</gene>
<accession>A0A3N0I1B6</accession>